<proteinExistence type="predicted"/>
<evidence type="ECO:0000313" key="4">
    <source>
        <dbReference type="Proteomes" id="UP001314903"/>
    </source>
</evidence>
<reference evidence="3 4" key="1">
    <citation type="submission" date="2021-03" db="EMBL/GenBank/DDBJ databases">
        <title>Genomic Encyclopedia of Type Strains, Phase IV (KMG-IV): sequencing the most valuable type-strain genomes for metagenomic binning, comparative biology and taxonomic classification.</title>
        <authorList>
            <person name="Goeker M."/>
        </authorList>
    </citation>
    <scope>NUCLEOTIDE SEQUENCE [LARGE SCALE GENOMIC DNA]</scope>
    <source>
        <strain evidence="3 4">DSM 27512</strain>
    </source>
</reference>
<keyword evidence="4" id="KW-1185">Reference proteome</keyword>
<evidence type="ECO:0000256" key="1">
    <source>
        <dbReference type="ARBA" id="ARBA00004976"/>
    </source>
</evidence>
<dbReference type="RefSeq" id="WP_209659367.1">
    <property type="nucleotide sequence ID" value="NZ_JAGGLI010000005.1"/>
</dbReference>
<evidence type="ECO:0000259" key="2">
    <source>
        <dbReference type="SMART" id="SM00954"/>
    </source>
</evidence>
<protein>
    <submittedName>
        <fullName evidence="3">PpGpp synthetase/RelA/SpoT-type nucleotidyltransferase</fullName>
    </submittedName>
</protein>
<name>A0ABS4KI08_9FIRM</name>
<gene>
    <name evidence="3" type="ORF">J2Z35_000693</name>
</gene>
<dbReference type="InterPro" id="IPR043519">
    <property type="entry name" value="NT_sf"/>
</dbReference>
<organism evidence="3 4">
    <name type="scientific">Acetoanaerobium pronyense</name>
    <dbReference type="NCBI Taxonomy" id="1482736"/>
    <lineage>
        <taxon>Bacteria</taxon>
        <taxon>Bacillati</taxon>
        <taxon>Bacillota</taxon>
        <taxon>Clostridia</taxon>
        <taxon>Peptostreptococcales</taxon>
        <taxon>Filifactoraceae</taxon>
        <taxon>Acetoanaerobium</taxon>
    </lineage>
</organism>
<comment type="caution">
    <text evidence="3">The sequence shown here is derived from an EMBL/GenBank/DDBJ whole genome shotgun (WGS) entry which is preliminary data.</text>
</comment>
<dbReference type="SMART" id="SM00954">
    <property type="entry name" value="RelA_SpoT"/>
    <property type="match status" value="1"/>
</dbReference>
<dbReference type="SUPFAM" id="SSF81301">
    <property type="entry name" value="Nucleotidyltransferase"/>
    <property type="match status" value="1"/>
</dbReference>
<comment type="pathway">
    <text evidence="1">Purine metabolism; ppGpp biosynthesis; ppGpp from GTP: step 1/2.</text>
</comment>
<feature type="domain" description="RelA/SpoT" evidence="2">
    <location>
        <begin position="49"/>
        <end position="185"/>
    </location>
</feature>
<dbReference type="Gene3D" id="3.30.460.10">
    <property type="entry name" value="Beta Polymerase, domain 2"/>
    <property type="match status" value="1"/>
</dbReference>
<dbReference type="Pfam" id="PF04607">
    <property type="entry name" value="RelA_SpoT"/>
    <property type="match status" value="1"/>
</dbReference>
<dbReference type="EMBL" id="JAGGLI010000005">
    <property type="protein sequence ID" value="MBP2026901.1"/>
    <property type="molecule type" value="Genomic_DNA"/>
</dbReference>
<sequence length="452" mass="54372">MKLEIFGFIKDTIELLEKKEEKLQEKVFDLNNFFEREFSDKDYFLNVNHRIKSPMSLKEKILRNNYYLKYNNPHTFLMNLPDLIGVRLECRFIEDETKIYKDIVRIFDNKSEGGYYYNSDDPSILLKLDDIQPQVQKNGFEIYKVDGKVFCEGDLFKFELQIKSLVNIFWGEVEHKILYKNYNYMLMENFYRDIMSSIKGNMTMIDRQLMILHDHLNEVNSNKESGRIKQFESMLAKIIYEIYSVKIKEKLGFVVDFRNTCNLIMNYITKKERPSERSEYLLLITNILIRFNEIADDSLNFDEYLSFEREIKFDNDFCSRIGTSILDVINRDFRWNMLFRIIFDIEKGNNAEDFEGFVIFLRERFLVKLKPELAALSILENEERNLIEEGLMSYIADIFTMNIDIDFMNNDNIERLNDIILNLVRNLKSYKQWEDEKEIIKERLFMSYTMNP</sequence>
<dbReference type="InterPro" id="IPR007685">
    <property type="entry name" value="RelA_SpoT"/>
</dbReference>
<dbReference type="Proteomes" id="UP001314903">
    <property type="component" value="Unassembled WGS sequence"/>
</dbReference>
<dbReference type="PANTHER" id="PTHR41773:SF1">
    <property type="entry name" value="RELA_SPOT DOMAIN-CONTAINING PROTEIN"/>
    <property type="match status" value="1"/>
</dbReference>
<accession>A0ABS4KI08</accession>
<dbReference type="PANTHER" id="PTHR41773">
    <property type="entry name" value="GTP PYROPHOSPHATASE-RELATED"/>
    <property type="match status" value="1"/>
</dbReference>
<evidence type="ECO:0000313" key="3">
    <source>
        <dbReference type="EMBL" id="MBP2026901.1"/>
    </source>
</evidence>